<comment type="caution">
    <text evidence="2">The sequence shown here is derived from an EMBL/GenBank/DDBJ whole genome shotgun (WGS) entry which is preliminary data.</text>
</comment>
<organism evidence="2 3">
    <name type="scientific">Deinococcus antarcticus</name>
    <dbReference type="NCBI Taxonomy" id="1298767"/>
    <lineage>
        <taxon>Bacteria</taxon>
        <taxon>Thermotogati</taxon>
        <taxon>Deinococcota</taxon>
        <taxon>Deinococci</taxon>
        <taxon>Deinococcales</taxon>
        <taxon>Deinococcaceae</taxon>
        <taxon>Deinococcus</taxon>
    </lineage>
</organism>
<accession>A0ABV8ACC2</accession>
<feature type="transmembrane region" description="Helical" evidence="1">
    <location>
        <begin position="49"/>
        <end position="69"/>
    </location>
</feature>
<gene>
    <name evidence="2" type="ORF">ACFOPQ_15865</name>
</gene>
<keyword evidence="1" id="KW-1133">Transmembrane helix</keyword>
<feature type="transmembrane region" description="Helical" evidence="1">
    <location>
        <begin position="12"/>
        <end position="37"/>
    </location>
</feature>
<evidence type="ECO:0000313" key="2">
    <source>
        <dbReference type="EMBL" id="MFC3862241.1"/>
    </source>
</evidence>
<keyword evidence="1" id="KW-0472">Membrane</keyword>
<dbReference type="RefSeq" id="WP_380079923.1">
    <property type="nucleotide sequence ID" value="NZ_JBHRZF010000183.1"/>
</dbReference>
<proteinExistence type="predicted"/>
<evidence type="ECO:0000313" key="3">
    <source>
        <dbReference type="Proteomes" id="UP001595748"/>
    </source>
</evidence>
<dbReference type="Proteomes" id="UP001595748">
    <property type="component" value="Unassembled WGS sequence"/>
</dbReference>
<protein>
    <submittedName>
        <fullName evidence="2">Uncharacterized protein</fullName>
    </submittedName>
</protein>
<feature type="transmembrane region" description="Helical" evidence="1">
    <location>
        <begin position="90"/>
        <end position="109"/>
    </location>
</feature>
<keyword evidence="1" id="KW-0812">Transmembrane</keyword>
<dbReference type="EMBL" id="JBHRZF010000183">
    <property type="protein sequence ID" value="MFC3862241.1"/>
    <property type="molecule type" value="Genomic_DNA"/>
</dbReference>
<name>A0ABV8ACC2_9DEIO</name>
<keyword evidence="3" id="KW-1185">Reference proteome</keyword>
<sequence>MRGNSGSIKRALARRFLSLTSGEAASVLVFAALYLHFQQRAGTPFGPGVLYPFLLLEFLLLQGSAYWLNRWLRLQAGSSANARNIRQTYRGLRLLNAALLLVVPVVIWFDQVQLAWSVGLGVFALVEFINYFYWRLSYPVPEFLRRLASWNFPSSVLARELNQRR</sequence>
<reference evidence="3" key="1">
    <citation type="journal article" date="2019" name="Int. J. Syst. Evol. Microbiol.">
        <title>The Global Catalogue of Microorganisms (GCM) 10K type strain sequencing project: providing services to taxonomists for standard genome sequencing and annotation.</title>
        <authorList>
            <consortium name="The Broad Institute Genomics Platform"/>
            <consortium name="The Broad Institute Genome Sequencing Center for Infectious Disease"/>
            <person name="Wu L."/>
            <person name="Ma J."/>
        </authorList>
    </citation>
    <scope>NUCLEOTIDE SEQUENCE [LARGE SCALE GENOMIC DNA]</scope>
    <source>
        <strain evidence="3">CCTCC AB 2013263</strain>
    </source>
</reference>
<evidence type="ECO:0000256" key="1">
    <source>
        <dbReference type="SAM" id="Phobius"/>
    </source>
</evidence>
<feature type="transmembrane region" description="Helical" evidence="1">
    <location>
        <begin position="115"/>
        <end position="136"/>
    </location>
</feature>